<sequence>MEEVVSAGASPLYGPGSCEGTGSARLRETCHEAPGSPPPPGSKYDRPELSPEGRRGRAEAASTGTWAVRPRERPGITWDARPLSPHGGGAGFAPCASHQHARASPAPCASHRRACVSPAPCASHRHVCASGGFPRHVLSAHPDLSHSLCRDNLS</sequence>
<gene>
    <name evidence="1" type="ORF">MRATA1EN22A_LOCUS9725</name>
</gene>
<reference evidence="1" key="1">
    <citation type="submission" date="2023-05" db="EMBL/GenBank/DDBJ databases">
        <authorList>
            <consortium name="ELIXIR-Norway"/>
        </authorList>
    </citation>
    <scope>NUCLEOTIDE SEQUENCE</scope>
</reference>
<organism evidence="1 2">
    <name type="scientific">Rangifer tarandus platyrhynchus</name>
    <name type="common">Svalbard reindeer</name>
    <dbReference type="NCBI Taxonomy" id="3082113"/>
    <lineage>
        <taxon>Eukaryota</taxon>
        <taxon>Metazoa</taxon>
        <taxon>Chordata</taxon>
        <taxon>Craniata</taxon>
        <taxon>Vertebrata</taxon>
        <taxon>Euteleostomi</taxon>
        <taxon>Mammalia</taxon>
        <taxon>Eutheria</taxon>
        <taxon>Laurasiatheria</taxon>
        <taxon>Artiodactyla</taxon>
        <taxon>Ruminantia</taxon>
        <taxon>Pecora</taxon>
        <taxon>Cervidae</taxon>
        <taxon>Odocoileinae</taxon>
        <taxon>Rangifer</taxon>
    </lineage>
</organism>
<reference evidence="1" key="2">
    <citation type="submission" date="2025-03" db="EMBL/GenBank/DDBJ databases">
        <authorList>
            <consortium name="ELIXIR-Norway"/>
            <consortium name="Elixir Norway"/>
        </authorList>
    </citation>
    <scope>NUCLEOTIDE SEQUENCE</scope>
</reference>
<evidence type="ECO:0000313" key="2">
    <source>
        <dbReference type="Proteomes" id="UP001162501"/>
    </source>
</evidence>
<name>A0AC59YS19_RANTA</name>
<accession>A0AC59YS19</accession>
<dbReference type="Proteomes" id="UP001162501">
    <property type="component" value="Chromosome 2"/>
</dbReference>
<evidence type="ECO:0000313" key="1">
    <source>
        <dbReference type="EMBL" id="CAM9943822.1"/>
    </source>
</evidence>
<dbReference type="EMBL" id="OX596086">
    <property type="protein sequence ID" value="CAM9943822.1"/>
    <property type="molecule type" value="Genomic_DNA"/>
</dbReference>
<proteinExistence type="predicted"/>
<protein>
    <submittedName>
        <fullName evidence="1">Uncharacterized protein</fullName>
    </submittedName>
</protein>